<dbReference type="VEuPathDB" id="PiroplasmaDB:TOT_020000003"/>
<evidence type="ECO:0000313" key="3">
    <source>
        <dbReference type="Proteomes" id="UP000003786"/>
    </source>
</evidence>
<dbReference type="RefSeq" id="XP_009690031.1">
    <property type="nucleotide sequence ID" value="XM_009691736.1"/>
</dbReference>
<feature type="compositionally biased region" description="Polar residues" evidence="1">
    <location>
        <begin position="1"/>
        <end position="18"/>
    </location>
</feature>
<proteinExistence type="predicted"/>
<dbReference type="KEGG" id="tot:TOT_020000003"/>
<protein>
    <submittedName>
        <fullName evidence="2">Uncharacterized protein</fullName>
    </submittedName>
</protein>
<sequence length="74" mass="8025">MATPVSEASSAEGQSMVQEVNEASKEPRCVQVNRPRPNRLHSGPRQYFTGGYLVSVTIHIPNPLAKAKSGSVLY</sequence>
<keyword evidence="3" id="KW-1185">Reference proteome</keyword>
<dbReference type="EMBL" id="AP011947">
    <property type="protein sequence ID" value="BAM39730.1"/>
    <property type="molecule type" value="Genomic_DNA"/>
</dbReference>
<dbReference type="AlphaFoldDB" id="J4D6R1"/>
<dbReference type="Proteomes" id="UP000003786">
    <property type="component" value="Chromosome 2"/>
</dbReference>
<gene>
    <name evidence="2" type="ORF">TOT_020000003</name>
</gene>
<organism evidence="2 3">
    <name type="scientific">Theileria orientalis strain Shintoku</name>
    <dbReference type="NCBI Taxonomy" id="869250"/>
    <lineage>
        <taxon>Eukaryota</taxon>
        <taxon>Sar</taxon>
        <taxon>Alveolata</taxon>
        <taxon>Apicomplexa</taxon>
        <taxon>Aconoidasida</taxon>
        <taxon>Piroplasmida</taxon>
        <taxon>Theileriidae</taxon>
        <taxon>Theileria</taxon>
    </lineage>
</organism>
<name>J4D6R1_THEOR</name>
<accession>J4D6R1</accession>
<feature type="region of interest" description="Disordered" evidence="1">
    <location>
        <begin position="1"/>
        <end position="44"/>
    </location>
</feature>
<evidence type="ECO:0000313" key="2">
    <source>
        <dbReference type="EMBL" id="BAM39730.1"/>
    </source>
</evidence>
<reference evidence="2 3" key="1">
    <citation type="journal article" date="2012" name="MBio">
        <title>Comparative genome analysis of three eukaryotic parasites with differing abilities to transform leukocytes reveals key mediators of Theileria-induced leukocyte transformation.</title>
        <authorList>
            <person name="Hayashida K."/>
            <person name="Hara Y."/>
            <person name="Abe T."/>
            <person name="Yamasaki C."/>
            <person name="Toyoda A."/>
            <person name="Kosuge T."/>
            <person name="Suzuki Y."/>
            <person name="Sato Y."/>
            <person name="Kawashima S."/>
            <person name="Katayama T."/>
            <person name="Wakaguri H."/>
            <person name="Inoue N."/>
            <person name="Homma K."/>
            <person name="Tada-Umezaki M."/>
            <person name="Yagi Y."/>
            <person name="Fujii Y."/>
            <person name="Habara T."/>
            <person name="Kanehisa M."/>
            <person name="Watanabe H."/>
            <person name="Ito K."/>
            <person name="Gojobori T."/>
            <person name="Sugawara H."/>
            <person name="Imanishi T."/>
            <person name="Weir W."/>
            <person name="Gardner M."/>
            <person name="Pain A."/>
            <person name="Shiels B."/>
            <person name="Hattori M."/>
            <person name="Nene V."/>
            <person name="Sugimoto C."/>
        </authorList>
    </citation>
    <scope>NUCLEOTIDE SEQUENCE [LARGE SCALE GENOMIC DNA]</scope>
    <source>
        <strain evidence="2 3">Shintoku</strain>
    </source>
</reference>
<evidence type="ECO:0000256" key="1">
    <source>
        <dbReference type="SAM" id="MobiDB-lite"/>
    </source>
</evidence>
<dbReference type="GeneID" id="20714192"/>